<keyword evidence="3" id="KW-1185">Reference proteome</keyword>
<feature type="compositionally biased region" description="Basic and acidic residues" evidence="1">
    <location>
        <begin position="181"/>
        <end position="193"/>
    </location>
</feature>
<name>A0A812B5B6_ACAPH</name>
<evidence type="ECO:0000313" key="2">
    <source>
        <dbReference type="EMBL" id="CAE1170626.1"/>
    </source>
</evidence>
<protein>
    <submittedName>
        <fullName evidence="2">Uncharacterized protein</fullName>
    </submittedName>
</protein>
<evidence type="ECO:0000256" key="1">
    <source>
        <dbReference type="SAM" id="MobiDB-lite"/>
    </source>
</evidence>
<reference evidence="2" key="1">
    <citation type="submission" date="2021-01" db="EMBL/GenBank/DDBJ databases">
        <authorList>
            <person name="Li R."/>
            <person name="Bekaert M."/>
        </authorList>
    </citation>
    <scope>NUCLEOTIDE SEQUENCE</scope>
    <source>
        <strain evidence="2">Farmed</strain>
    </source>
</reference>
<organism evidence="2 3">
    <name type="scientific">Acanthosepion pharaonis</name>
    <name type="common">Pharaoh cuttlefish</name>
    <name type="synonym">Sepia pharaonis</name>
    <dbReference type="NCBI Taxonomy" id="158019"/>
    <lineage>
        <taxon>Eukaryota</taxon>
        <taxon>Metazoa</taxon>
        <taxon>Spiralia</taxon>
        <taxon>Lophotrochozoa</taxon>
        <taxon>Mollusca</taxon>
        <taxon>Cephalopoda</taxon>
        <taxon>Coleoidea</taxon>
        <taxon>Decapodiformes</taxon>
        <taxon>Sepiida</taxon>
        <taxon>Sepiina</taxon>
        <taxon>Sepiidae</taxon>
        <taxon>Acanthosepion</taxon>
    </lineage>
</organism>
<sequence length="204" mass="23110">MWTNVGTTKPSMNKPTSATLPADAIRPREMNRLTGSDDDPCRYSLTQSSLLRVGPYQRDTTHQQICLETHPIQLRAANGSTIETYGNEELTLNINLRHDFKWSFTIADIRTPLLGADFLAHYNLAVHMKTRTLSDNTTSIKITGISSSLNTTRISVATQHDPHYVEILRRYKDLTQPIKPTDADDHQTQHHIETTGQPAYSWPR</sequence>
<gene>
    <name evidence="2" type="ORF">SPHA_11173</name>
</gene>
<dbReference type="OrthoDB" id="6276451at2759"/>
<accession>A0A812B5B6</accession>
<dbReference type="EMBL" id="CAHIKZ030000367">
    <property type="protein sequence ID" value="CAE1170626.1"/>
    <property type="molecule type" value="Genomic_DNA"/>
</dbReference>
<proteinExistence type="predicted"/>
<comment type="caution">
    <text evidence="2">The sequence shown here is derived from an EMBL/GenBank/DDBJ whole genome shotgun (WGS) entry which is preliminary data.</text>
</comment>
<dbReference type="Proteomes" id="UP000597762">
    <property type="component" value="Unassembled WGS sequence"/>
</dbReference>
<evidence type="ECO:0000313" key="3">
    <source>
        <dbReference type="Proteomes" id="UP000597762"/>
    </source>
</evidence>
<dbReference type="AlphaFoldDB" id="A0A812B5B6"/>
<feature type="region of interest" description="Disordered" evidence="1">
    <location>
        <begin position="180"/>
        <end position="204"/>
    </location>
</feature>